<reference evidence="3 4" key="1">
    <citation type="submission" date="2014-10" db="EMBL/GenBank/DDBJ databases">
        <title>Draft genome sequence of Actinoplanes utahensis NRRL 12052.</title>
        <authorList>
            <person name="Velasco-Bucheli B."/>
            <person name="del Cerro C."/>
            <person name="Hormigo D."/>
            <person name="Garcia J.L."/>
            <person name="Acebal C."/>
            <person name="Arroyo M."/>
            <person name="de la Mata I."/>
        </authorList>
    </citation>
    <scope>NUCLEOTIDE SEQUENCE [LARGE SCALE GENOMIC DNA]</scope>
    <source>
        <strain evidence="3 4">NRRL 12052</strain>
    </source>
</reference>
<keyword evidence="2" id="KW-0472">Membrane</keyword>
<dbReference type="Proteomes" id="UP000054537">
    <property type="component" value="Unassembled WGS sequence"/>
</dbReference>
<proteinExistence type="predicted"/>
<dbReference type="EMBL" id="JRTT01000047">
    <property type="protein sequence ID" value="KHD74331.1"/>
    <property type="molecule type" value="Genomic_DNA"/>
</dbReference>
<evidence type="ECO:0000256" key="2">
    <source>
        <dbReference type="SAM" id="Phobius"/>
    </source>
</evidence>
<organism evidence="3 4">
    <name type="scientific">Actinoplanes utahensis</name>
    <dbReference type="NCBI Taxonomy" id="1869"/>
    <lineage>
        <taxon>Bacteria</taxon>
        <taxon>Bacillati</taxon>
        <taxon>Actinomycetota</taxon>
        <taxon>Actinomycetes</taxon>
        <taxon>Micromonosporales</taxon>
        <taxon>Micromonosporaceae</taxon>
        <taxon>Actinoplanes</taxon>
    </lineage>
</organism>
<accession>A0A0A6UFX6</accession>
<dbReference type="AlphaFoldDB" id="A0A0A6UFX6"/>
<dbReference type="RefSeq" id="WP_043529842.1">
    <property type="nucleotide sequence ID" value="NZ_BAABKU010000001.1"/>
</dbReference>
<feature type="compositionally biased region" description="Basic and acidic residues" evidence="1">
    <location>
        <begin position="152"/>
        <end position="164"/>
    </location>
</feature>
<keyword evidence="2" id="KW-0812">Transmembrane</keyword>
<keyword evidence="2" id="KW-1133">Transmembrane helix</keyword>
<feature type="region of interest" description="Disordered" evidence="1">
    <location>
        <begin position="67"/>
        <end position="89"/>
    </location>
</feature>
<protein>
    <submittedName>
        <fullName evidence="3">Uncharacterized protein</fullName>
    </submittedName>
</protein>
<dbReference type="OrthoDB" id="3671425at2"/>
<sequence>MNDIDLLNEHGPDASPLSEEAWRSARTKLASEISPPARSRRWGLMPRIAVIGLAGVAAVAATVAVLPEKHPDRERPPTVTAQGTKGSPGPIRLVAATAPQYPFSLPGFDEVSYTADPGGPVMGIFGPSLGENGPNNTVVLVPLPEKPSGSSRGEREIDVDGRPGKIESFRDGQTGEIAAVQLNWERKPGQWVTIVGNGTRATEDEVLRLARSVVDEPRRLNFKVTLGLAPDGWVLGGFKGDDKAVSIISYQDPGTDRELHVVWYGTPPEDAGWEGLEAESRVTVNKRPAKLIRTTQNWIVVGSLPDGASYQLMAPRDFTTKQVVDLAGSIRIH</sequence>
<feature type="region of interest" description="Disordered" evidence="1">
    <location>
        <begin position="144"/>
        <end position="164"/>
    </location>
</feature>
<evidence type="ECO:0000313" key="3">
    <source>
        <dbReference type="EMBL" id="KHD74331.1"/>
    </source>
</evidence>
<gene>
    <name evidence="3" type="ORF">MB27_29520</name>
</gene>
<feature type="compositionally biased region" description="Basic and acidic residues" evidence="1">
    <location>
        <begin position="67"/>
        <end position="76"/>
    </location>
</feature>
<evidence type="ECO:0000313" key="4">
    <source>
        <dbReference type="Proteomes" id="UP000054537"/>
    </source>
</evidence>
<dbReference type="STRING" id="1869.MB27_29520"/>
<feature type="transmembrane region" description="Helical" evidence="2">
    <location>
        <begin position="48"/>
        <end position="66"/>
    </location>
</feature>
<name>A0A0A6UFX6_ACTUT</name>
<comment type="caution">
    <text evidence="3">The sequence shown here is derived from an EMBL/GenBank/DDBJ whole genome shotgun (WGS) entry which is preliminary data.</text>
</comment>
<evidence type="ECO:0000256" key="1">
    <source>
        <dbReference type="SAM" id="MobiDB-lite"/>
    </source>
</evidence>
<keyword evidence="4" id="KW-1185">Reference proteome</keyword>
<dbReference type="eggNOG" id="ENOG5031YKU">
    <property type="taxonomic scope" value="Bacteria"/>
</dbReference>